<proteinExistence type="predicted"/>
<accession>A0ABR0WNH3</accession>
<keyword evidence="2" id="KW-1185">Reference proteome</keyword>
<evidence type="ECO:0000313" key="1">
    <source>
        <dbReference type="EMBL" id="KAK6149068.1"/>
    </source>
</evidence>
<dbReference type="Proteomes" id="UP001318860">
    <property type="component" value="Unassembled WGS sequence"/>
</dbReference>
<organism evidence="1 2">
    <name type="scientific">Rehmannia glutinosa</name>
    <name type="common">Chinese foxglove</name>
    <dbReference type="NCBI Taxonomy" id="99300"/>
    <lineage>
        <taxon>Eukaryota</taxon>
        <taxon>Viridiplantae</taxon>
        <taxon>Streptophyta</taxon>
        <taxon>Embryophyta</taxon>
        <taxon>Tracheophyta</taxon>
        <taxon>Spermatophyta</taxon>
        <taxon>Magnoliopsida</taxon>
        <taxon>eudicotyledons</taxon>
        <taxon>Gunneridae</taxon>
        <taxon>Pentapetalae</taxon>
        <taxon>asterids</taxon>
        <taxon>lamiids</taxon>
        <taxon>Lamiales</taxon>
        <taxon>Orobanchaceae</taxon>
        <taxon>Rehmannieae</taxon>
        <taxon>Rehmannia</taxon>
    </lineage>
</organism>
<gene>
    <name evidence="1" type="ORF">DH2020_016593</name>
</gene>
<evidence type="ECO:0000313" key="2">
    <source>
        <dbReference type="Proteomes" id="UP001318860"/>
    </source>
</evidence>
<reference evidence="1 2" key="1">
    <citation type="journal article" date="2021" name="Comput. Struct. Biotechnol. J.">
        <title>De novo genome assembly of the potent medicinal plant Rehmannia glutinosa using nanopore technology.</title>
        <authorList>
            <person name="Ma L."/>
            <person name="Dong C."/>
            <person name="Song C."/>
            <person name="Wang X."/>
            <person name="Zheng X."/>
            <person name="Niu Y."/>
            <person name="Chen S."/>
            <person name="Feng W."/>
        </authorList>
    </citation>
    <scope>NUCLEOTIDE SEQUENCE [LARGE SCALE GENOMIC DNA]</scope>
    <source>
        <strain evidence="1">DH-2019</strain>
    </source>
</reference>
<protein>
    <submittedName>
        <fullName evidence="1">Uncharacterized protein</fullName>
    </submittedName>
</protein>
<comment type="caution">
    <text evidence="1">The sequence shown here is derived from an EMBL/GenBank/DDBJ whole genome shotgun (WGS) entry which is preliminary data.</text>
</comment>
<name>A0ABR0WNH3_REHGL</name>
<sequence length="193" mass="21853">MVALFSPQICSLGWILEDPISYEQENLNYLCGGKTEISESIDIHSPSSVKTQPQNGEFGIYNNDGFYNGDDNKTTKKLNHNASERDRRKKSTTCILLSDPYFQQRIILSSLSVVSATPISDREIVIQISMSKAEKRALLSEAVMSLEQDGFLTMSATCFQSFDRRVFYNLHLQAHGNQVPMDAEMLKDKVWPF</sequence>
<dbReference type="EMBL" id="JABTTQ020000009">
    <property type="protein sequence ID" value="KAK6149068.1"/>
    <property type="molecule type" value="Genomic_DNA"/>
</dbReference>